<feature type="region of interest" description="Disordered" evidence="1">
    <location>
        <begin position="296"/>
        <end position="344"/>
    </location>
</feature>
<gene>
    <name evidence="2" type="ORF">C922_05459</name>
</gene>
<dbReference type="GeneID" id="20040733"/>
<dbReference type="RefSeq" id="XP_008819252.1">
    <property type="nucleotide sequence ID" value="XM_008821030.1"/>
</dbReference>
<evidence type="ECO:0000313" key="2">
    <source>
        <dbReference type="EMBL" id="EUD64156.1"/>
    </source>
</evidence>
<sequence>MSEMKQVKLSDPGENYRNRIYADAGSRCSPGTDRYCYKELTGTTTAQKGFYGRWSSTQQKDNLSTLWQYASKSREAFETNNTLVQEDQDWKAILDCVVERAVSLPKVTLITPQGKTKIWEQAYWNYMTKNDVGTSWANVAPGQSLLSGIVCVMYGLLRPTGITQHPPDRVRQDCKRVYEDVMIELETDPQLPAEGTGVGLETFLRRIKEPGTEDRVANSSLGFLLAVVWGVTKCTKWTPGWTLGRYLAGNREGLQQLPPCFIHNGEVRCGAGEVKPGEATFTLYNQGETQLEPVTRKDKTKQVKVKAAEPPNLKSRKVANGVAGRPPARAPGQENPSGSWQSIDTPTIQISNKQPSADAPVIPPHKSINAEATAQRIQSVEHQSDRAIDSGARTLHPQDTTDDSSKKNQVAQRASTEPKGNQTTAEDKGTSPVERNPEVSAGLSEGLQNLKEEAGVRPPQGYPDSGTDKTQTSSSIGMELGVVASVISGAAAVYGMYKIYWPGLRRNRRPNSWLDDPIRVMYQSS</sequence>
<name>W7AFT3_9APIC</name>
<feature type="compositionally biased region" description="Polar residues" evidence="1">
    <location>
        <begin position="407"/>
        <end position="424"/>
    </location>
</feature>
<dbReference type="EMBL" id="KI965535">
    <property type="protein sequence ID" value="EUD64156.1"/>
    <property type="molecule type" value="Genomic_DNA"/>
</dbReference>
<feature type="compositionally biased region" description="Polar residues" evidence="1">
    <location>
        <begin position="334"/>
        <end position="344"/>
    </location>
</feature>
<protein>
    <submittedName>
        <fullName evidence="2">Uncharacterized protein</fullName>
    </submittedName>
</protein>
<feature type="region of interest" description="Disordered" evidence="1">
    <location>
        <begin position="453"/>
        <end position="473"/>
    </location>
</feature>
<reference evidence="2 3" key="1">
    <citation type="submission" date="2013-02" db="EMBL/GenBank/DDBJ databases">
        <title>The Genome Sequence of Plasmodium inui San Antonio 1.</title>
        <authorList>
            <consortium name="The Broad Institute Genome Sequencing Platform"/>
            <consortium name="The Broad Institute Genome Sequencing Center for Infectious Disease"/>
            <person name="Neafsey D."/>
            <person name="Cheeseman I."/>
            <person name="Volkman S."/>
            <person name="Adams J."/>
            <person name="Walker B."/>
            <person name="Young S.K."/>
            <person name="Zeng Q."/>
            <person name="Gargeya S."/>
            <person name="Fitzgerald M."/>
            <person name="Haas B."/>
            <person name="Abouelleil A."/>
            <person name="Alvarado L."/>
            <person name="Arachchi H.M."/>
            <person name="Berlin A.M."/>
            <person name="Chapman S.B."/>
            <person name="Dewar J."/>
            <person name="Goldberg J."/>
            <person name="Griggs A."/>
            <person name="Gujja S."/>
            <person name="Hansen M."/>
            <person name="Howarth C."/>
            <person name="Imamovic A."/>
            <person name="Larimer J."/>
            <person name="McCowan C."/>
            <person name="Murphy C."/>
            <person name="Neiman D."/>
            <person name="Pearson M."/>
            <person name="Priest M."/>
            <person name="Roberts A."/>
            <person name="Saif S."/>
            <person name="Shea T."/>
            <person name="Sisk P."/>
            <person name="Sykes S."/>
            <person name="Wortman J."/>
            <person name="Nusbaum C."/>
            <person name="Birren B."/>
        </authorList>
    </citation>
    <scope>NUCLEOTIDE SEQUENCE [LARGE SCALE GENOMIC DNA]</scope>
    <source>
        <strain evidence="2 3">San Antonio 1</strain>
    </source>
</reference>
<evidence type="ECO:0000256" key="1">
    <source>
        <dbReference type="SAM" id="MobiDB-lite"/>
    </source>
</evidence>
<evidence type="ECO:0000313" key="3">
    <source>
        <dbReference type="Proteomes" id="UP000030640"/>
    </source>
</evidence>
<feature type="region of interest" description="Disordered" evidence="1">
    <location>
        <begin position="373"/>
        <end position="438"/>
    </location>
</feature>
<dbReference type="AlphaFoldDB" id="W7AFT3"/>
<keyword evidence="3" id="KW-1185">Reference proteome</keyword>
<dbReference type="VEuPathDB" id="PlasmoDB:C922_05459"/>
<dbReference type="Proteomes" id="UP000030640">
    <property type="component" value="Unassembled WGS sequence"/>
</dbReference>
<organism evidence="2 3">
    <name type="scientific">Plasmodium inui San Antonio 1</name>
    <dbReference type="NCBI Taxonomy" id="1237626"/>
    <lineage>
        <taxon>Eukaryota</taxon>
        <taxon>Sar</taxon>
        <taxon>Alveolata</taxon>
        <taxon>Apicomplexa</taxon>
        <taxon>Aconoidasida</taxon>
        <taxon>Haemosporida</taxon>
        <taxon>Plasmodiidae</taxon>
        <taxon>Plasmodium</taxon>
        <taxon>Plasmodium (Plasmodium)</taxon>
    </lineage>
</organism>
<proteinExistence type="predicted"/>
<accession>W7AFT3</accession>